<dbReference type="Proteomes" id="UP000253065">
    <property type="component" value="Unassembled WGS sequence"/>
</dbReference>
<feature type="transmembrane region" description="Helical" evidence="4">
    <location>
        <begin position="276"/>
        <end position="295"/>
    </location>
</feature>
<evidence type="ECO:0000256" key="5">
    <source>
        <dbReference type="SAM" id="SignalP"/>
    </source>
</evidence>
<sequence>MRASPYQAVVLIALVVFGVWPASSANAAMQPISEGWEYRWGDSPWLEDGRPLWIVERAPDQWHSIGFPSNPPNRNGREHAWFRVQLPEGNWYQPVLYIYSVDIIVQVWFRDEVLYQYGTFDQDGRGRFEGWPWHEIPLPDDYQGETIYFRVFSNYTDIGLWGEVAVTDHPDLTLYILSASAEELVISALSALIAFLALVFALIQRTQRNLAAVALFSLLVSLMLLAESQASLLLLYRPLFWDYLAAASYYLIPVALTLLLALWLGRQSSALIRGLMWFHLVFAFGAIGLALAGIVDISSTFPVFDSVLVVSLVLLVAVVSRRFAGLYREQQVLLIACGLFAGLLIVDMGVAHGFIPWTRVPVSWGALGFSLAVVSISVWHFGRTQKKLQQLTVRLEQKVQERTARAEALAEREVARARLLALESKKSQKLADVIAALQDCADVEEAFEPLKRAMPELYLPMAGCFYRRDAGGTFEKLVAWGPAPEESFATSLDARLTELTETTLPVRKNAVPARLCFFLRIESARSDSSPEGVLLLDRPELPEAVRDYGIARLIAWVFQSVEKIGITLSGLTLRAELQRFSYEDSLTGLKNRRYFDELYRHEGEVSARSARPLCLLIFDIDHFKQFNDCHGHEAGDQALRMMGEVLALCFRGSDTVCRYGGEEFAVLMPGASLEEARQRAEQLRTRIAADPVIHRGHSLGRLTISAGIACWPENCAEYDELFRAADKALYQAKEAGRNRVVAATL</sequence>
<dbReference type="SMART" id="SM00267">
    <property type="entry name" value="GGDEF"/>
    <property type="match status" value="1"/>
</dbReference>
<feature type="transmembrane region" description="Helical" evidence="4">
    <location>
        <begin position="246"/>
        <end position="264"/>
    </location>
</feature>
<evidence type="ECO:0000256" key="4">
    <source>
        <dbReference type="SAM" id="Phobius"/>
    </source>
</evidence>
<dbReference type="EMBL" id="QPJB01000004">
    <property type="protein sequence ID" value="RCW35540.1"/>
    <property type="molecule type" value="Genomic_DNA"/>
</dbReference>
<name>A0A368V5C7_MARNT</name>
<dbReference type="SUPFAM" id="SSF55073">
    <property type="entry name" value="Nucleotide cyclase"/>
    <property type="match status" value="1"/>
</dbReference>
<dbReference type="Gene3D" id="3.30.70.270">
    <property type="match status" value="1"/>
</dbReference>
<comment type="catalytic activity">
    <reaction evidence="3">
        <text>2 GTP = 3',3'-c-di-GMP + 2 diphosphate</text>
        <dbReference type="Rhea" id="RHEA:24898"/>
        <dbReference type="ChEBI" id="CHEBI:33019"/>
        <dbReference type="ChEBI" id="CHEBI:37565"/>
        <dbReference type="ChEBI" id="CHEBI:58805"/>
        <dbReference type="EC" id="2.7.7.65"/>
    </reaction>
</comment>
<accession>A0A368V5C7</accession>
<dbReference type="Proteomes" id="UP000252795">
    <property type="component" value="Unassembled WGS sequence"/>
</dbReference>
<dbReference type="InterPro" id="IPR029787">
    <property type="entry name" value="Nucleotide_cyclase"/>
</dbReference>
<evidence type="ECO:0000313" key="8">
    <source>
        <dbReference type="EMBL" id="RCW35540.1"/>
    </source>
</evidence>
<keyword evidence="4" id="KW-0472">Membrane</keyword>
<dbReference type="PROSITE" id="PS50887">
    <property type="entry name" value="GGDEF"/>
    <property type="match status" value="1"/>
</dbReference>
<keyword evidence="5" id="KW-0732">Signal</keyword>
<dbReference type="GO" id="GO:0052621">
    <property type="term" value="F:diguanylate cyclase activity"/>
    <property type="evidence" value="ECO:0007669"/>
    <property type="project" value="UniProtKB-EC"/>
</dbReference>
<dbReference type="InterPro" id="IPR000160">
    <property type="entry name" value="GGDEF_dom"/>
</dbReference>
<dbReference type="AlphaFoldDB" id="A0A368V5C7"/>
<feature type="transmembrane region" description="Helical" evidence="4">
    <location>
        <begin position="301"/>
        <end position="320"/>
    </location>
</feature>
<dbReference type="CDD" id="cd01949">
    <property type="entry name" value="GGDEF"/>
    <property type="match status" value="1"/>
</dbReference>
<dbReference type="GO" id="GO:0043709">
    <property type="term" value="P:cell adhesion involved in single-species biofilm formation"/>
    <property type="evidence" value="ECO:0007669"/>
    <property type="project" value="TreeGrafter"/>
</dbReference>
<dbReference type="InterPro" id="IPR043128">
    <property type="entry name" value="Rev_trsase/Diguanyl_cyclase"/>
</dbReference>
<evidence type="ECO:0000313" key="7">
    <source>
        <dbReference type="EMBL" id="RBP75009.1"/>
    </source>
</evidence>
<organism evidence="8 9">
    <name type="scientific">Marinobacter nauticus</name>
    <name type="common">Marinobacter hydrocarbonoclasticus</name>
    <name type="synonym">Marinobacter aquaeolei</name>
    <dbReference type="NCBI Taxonomy" id="2743"/>
    <lineage>
        <taxon>Bacteria</taxon>
        <taxon>Pseudomonadati</taxon>
        <taxon>Pseudomonadota</taxon>
        <taxon>Gammaproteobacteria</taxon>
        <taxon>Pseudomonadales</taxon>
        <taxon>Marinobacteraceae</taxon>
        <taxon>Marinobacter</taxon>
    </lineage>
</organism>
<feature type="signal peptide" evidence="5">
    <location>
        <begin position="1"/>
        <end position="27"/>
    </location>
</feature>
<reference evidence="8 9" key="1">
    <citation type="submission" date="2018-07" db="EMBL/GenBank/DDBJ databases">
        <title>Freshwater and sediment microbial communities from various areas in North America, analyzing microbe dynamics in response to fracking.</title>
        <authorList>
            <person name="Lamendella R."/>
        </authorList>
    </citation>
    <scope>NUCLEOTIDE SEQUENCE [LARGE SCALE GENOMIC DNA]</scope>
    <source>
        <strain evidence="8 9">114E</strain>
        <strain evidence="7 10">114E_o</strain>
    </source>
</reference>
<feature type="domain" description="GGDEF" evidence="6">
    <location>
        <begin position="611"/>
        <end position="745"/>
    </location>
</feature>
<keyword evidence="10" id="KW-1185">Reference proteome</keyword>
<comment type="caution">
    <text evidence="8">The sequence shown here is derived from an EMBL/GenBank/DDBJ whole genome shotgun (WGS) entry which is preliminary data.</text>
</comment>
<feature type="transmembrane region" description="Helical" evidence="4">
    <location>
        <begin position="210"/>
        <end position="226"/>
    </location>
</feature>
<keyword evidence="4" id="KW-1133">Transmembrane helix</keyword>
<gene>
    <name evidence="8" type="ORF">DET51_104158</name>
    <name evidence="7" type="ORF">DET64_104158</name>
</gene>
<keyword evidence="4" id="KW-0812">Transmembrane</keyword>
<protein>
    <recommendedName>
        <fullName evidence="2">diguanylate cyclase</fullName>
        <ecNumber evidence="2">2.7.7.65</ecNumber>
    </recommendedName>
</protein>
<evidence type="ECO:0000256" key="3">
    <source>
        <dbReference type="ARBA" id="ARBA00034247"/>
    </source>
</evidence>
<dbReference type="GO" id="GO:1902201">
    <property type="term" value="P:negative regulation of bacterial-type flagellum-dependent cell motility"/>
    <property type="evidence" value="ECO:0007669"/>
    <property type="project" value="TreeGrafter"/>
</dbReference>
<dbReference type="EC" id="2.7.7.65" evidence="2"/>
<dbReference type="EMBL" id="QNSA01000004">
    <property type="protein sequence ID" value="RBP75009.1"/>
    <property type="molecule type" value="Genomic_DNA"/>
</dbReference>
<comment type="cofactor">
    <cofactor evidence="1">
        <name>Mg(2+)</name>
        <dbReference type="ChEBI" id="CHEBI:18420"/>
    </cofactor>
</comment>
<proteinExistence type="predicted"/>
<evidence type="ECO:0000256" key="2">
    <source>
        <dbReference type="ARBA" id="ARBA00012528"/>
    </source>
</evidence>
<evidence type="ECO:0000313" key="9">
    <source>
        <dbReference type="Proteomes" id="UP000252795"/>
    </source>
</evidence>
<dbReference type="Pfam" id="PF00990">
    <property type="entry name" value="GGDEF"/>
    <property type="match status" value="1"/>
</dbReference>
<evidence type="ECO:0000259" key="6">
    <source>
        <dbReference type="PROSITE" id="PS50887"/>
    </source>
</evidence>
<feature type="chain" id="PRO_5016777587" description="diguanylate cyclase" evidence="5">
    <location>
        <begin position="28"/>
        <end position="745"/>
    </location>
</feature>
<evidence type="ECO:0000313" key="10">
    <source>
        <dbReference type="Proteomes" id="UP000253065"/>
    </source>
</evidence>
<dbReference type="NCBIfam" id="TIGR00254">
    <property type="entry name" value="GGDEF"/>
    <property type="match status" value="1"/>
</dbReference>
<dbReference type="FunFam" id="3.30.70.270:FF:000001">
    <property type="entry name" value="Diguanylate cyclase domain protein"/>
    <property type="match status" value="1"/>
</dbReference>
<dbReference type="GO" id="GO:0005886">
    <property type="term" value="C:plasma membrane"/>
    <property type="evidence" value="ECO:0007669"/>
    <property type="project" value="TreeGrafter"/>
</dbReference>
<feature type="transmembrane region" description="Helical" evidence="4">
    <location>
        <begin position="332"/>
        <end position="355"/>
    </location>
</feature>
<feature type="transmembrane region" description="Helical" evidence="4">
    <location>
        <begin position="361"/>
        <end position="381"/>
    </location>
</feature>
<feature type="transmembrane region" description="Helical" evidence="4">
    <location>
        <begin position="184"/>
        <end position="203"/>
    </location>
</feature>
<dbReference type="PANTHER" id="PTHR45138:SF9">
    <property type="entry name" value="DIGUANYLATE CYCLASE DGCM-RELATED"/>
    <property type="match status" value="1"/>
</dbReference>
<dbReference type="PANTHER" id="PTHR45138">
    <property type="entry name" value="REGULATORY COMPONENTS OF SENSORY TRANSDUCTION SYSTEM"/>
    <property type="match status" value="1"/>
</dbReference>
<dbReference type="InterPro" id="IPR050469">
    <property type="entry name" value="Diguanylate_Cyclase"/>
</dbReference>
<evidence type="ECO:0000256" key="1">
    <source>
        <dbReference type="ARBA" id="ARBA00001946"/>
    </source>
</evidence>